<evidence type="ECO:0000313" key="3">
    <source>
        <dbReference type="Proteomes" id="UP000019812"/>
    </source>
</evidence>
<evidence type="ECO:0008006" key="4">
    <source>
        <dbReference type="Google" id="ProtNLM"/>
    </source>
</evidence>
<proteinExistence type="predicted"/>
<dbReference type="STRING" id="1457154.CAPSK01_000467"/>
<sequence length="191" mass="19994" precursor="true">MRRGGACLIWLLLAFAAAGPTGATSIQYQLTPLGGSHFRYDYTVTNDGSLGAAVPLQLFDIEFDPALYLETSLSIVTPATLQASWSELILPSQIGVPALYDVLATAGGLSVGQHATGFAIEFDWISSGQPGSQTFLVFDPVTFDQLEVGLTVAALPPDPNPAPTPGTLVMALTGLATLGGLRARRRSISCN</sequence>
<name>A0A084Y4W0_9PROT</name>
<keyword evidence="1" id="KW-0732">Signal</keyword>
<reference evidence="2 3" key="1">
    <citation type="submission" date="2014-07" db="EMBL/GenBank/DDBJ databases">
        <title>Expanding our view of genomic diversity in Candidatus Accumulibacter clades.</title>
        <authorList>
            <person name="Skennerton C.T."/>
            <person name="Barr J.J."/>
            <person name="Slater F.R."/>
            <person name="Bond P.L."/>
            <person name="Tyson G.W."/>
        </authorList>
    </citation>
    <scope>NUCLEOTIDE SEQUENCE [LARGE SCALE GENOMIC DNA]</scope>
    <source>
        <strain evidence="3">SK-01</strain>
    </source>
</reference>
<protein>
    <recommendedName>
        <fullName evidence="4">PEP-CTERM protein-sorting domain-containing protein</fullName>
    </recommendedName>
</protein>
<organism evidence="2 3">
    <name type="scientific">Candidatus Accumulibacter vicinus</name>
    <dbReference type="NCBI Taxonomy" id="2954382"/>
    <lineage>
        <taxon>Bacteria</taxon>
        <taxon>Pseudomonadati</taxon>
        <taxon>Pseudomonadota</taxon>
        <taxon>Betaproteobacteria</taxon>
        <taxon>Candidatus Accumulibacter</taxon>
    </lineage>
</organism>
<accession>A0A084Y4W0</accession>
<gene>
    <name evidence="2" type="ORF">CAPSK01_000467</name>
</gene>
<feature type="chain" id="PRO_5001785622" description="PEP-CTERM protein-sorting domain-containing protein" evidence="1">
    <location>
        <begin position="24"/>
        <end position="191"/>
    </location>
</feature>
<feature type="signal peptide" evidence="1">
    <location>
        <begin position="1"/>
        <end position="23"/>
    </location>
</feature>
<dbReference type="EMBL" id="JDSS02000007">
    <property type="protein sequence ID" value="KFB69754.1"/>
    <property type="molecule type" value="Genomic_DNA"/>
</dbReference>
<comment type="caution">
    <text evidence="2">The sequence shown here is derived from an EMBL/GenBank/DDBJ whole genome shotgun (WGS) entry which is preliminary data.</text>
</comment>
<dbReference type="AlphaFoldDB" id="A0A084Y4W0"/>
<evidence type="ECO:0000256" key="1">
    <source>
        <dbReference type="SAM" id="SignalP"/>
    </source>
</evidence>
<dbReference type="Proteomes" id="UP000019812">
    <property type="component" value="Unassembled WGS sequence"/>
</dbReference>
<evidence type="ECO:0000313" key="2">
    <source>
        <dbReference type="EMBL" id="KFB69754.1"/>
    </source>
</evidence>